<dbReference type="CDD" id="cd00093">
    <property type="entry name" value="HTH_XRE"/>
    <property type="match status" value="1"/>
</dbReference>
<dbReference type="InterPro" id="IPR001387">
    <property type="entry name" value="Cro/C1-type_HTH"/>
</dbReference>
<proteinExistence type="predicted"/>
<dbReference type="Proteomes" id="UP000638732">
    <property type="component" value="Unassembled WGS sequence"/>
</dbReference>
<name>A0A965ZB26_9SPHI</name>
<comment type="caution">
    <text evidence="2">The sequence shown here is derived from an EMBL/GenBank/DDBJ whole genome shotgun (WGS) entry which is preliminary data.</text>
</comment>
<keyword evidence="3" id="KW-1185">Reference proteome</keyword>
<dbReference type="Gene3D" id="1.10.260.40">
    <property type="entry name" value="lambda repressor-like DNA-binding domains"/>
    <property type="match status" value="1"/>
</dbReference>
<accession>A0A965ZB26</accession>
<dbReference type="PROSITE" id="PS50943">
    <property type="entry name" value="HTH_CROC1"/>
    <property type="match status" value="1"/>
</dbReference>
<feature type="domain" description="HTH cro/C1-type" evidence="1">
    <location>
        <begin position="11"/>
        <end position="66"/>
    </location>
</feature>
<reference evidence="2" key="2">
    <citation type="submission" date="2020-10" db="EMBL/GenBank/DDBJ databases">
        <title>Mucilaginibacter sp. nov., isolated from soil.</title>
        <authorList>
            <person name="Jeon C.O."/>
        </authorList>
    </citation>
    <scope>NUCLEOTIDE SEQUENCE</scope>
    <source>
        <strain evidence="2">R11</strain>
    </source>
</reference>
<dbReference type="AlphaFoldDB" id="A0A965ZB26"/>
<dbReference type="EMBL" id="WWEO01000022">
    <property type="protein sequence ID" value="NCD67758.1"/>
    <property type="molecule type" value="Genomic_DNA"/>
</dbReference>
<evidence type="ECO:0000313" key="3">
    <source>
        <dbReference type="Proteomes" id="UP000638732"/>
    </source>
</evidence>
<sequence>MFNTQALADYIKEHRGLKGFGQLYLATKLNISQNCYSKMEQGYSKISFERLFEIAKLLDFDPIEALLVGRDTPHVIKIIITQN</sequence>
<evidence type="ECO:0000259" key="1">
    <source>
        <dbReference type="PROSITE" id="PS50943"/>
    </source>
</evidence>
<gene>
    <name evidence="2" type="ORF">GSY63_00115</name>
</gene>
<organism evidence="2 3">
    <name type="scientific">Mucilaginibacter agri</name>
    <dbReference type="NCBI Taxonomy" id="2695265"/>
    <lineage>
        <taxon>Bacteria</taxon>
        <taxon>Pseudomonadati</taxon>
        <taxon>Bacteroidota</taxon>
        <taxon>Sphingobacteriia</taxon>
        <taxon>Sphingobacteriales</taxon>
        <taxon>Sphingobacteriaceae</taxon>
        <taxon>Mucilaginibacter</taxon>
    </lineage>
</organism>
<evidence type="ECO:0000313" key="2">
    <source>
        <dbReference type="EMBL" id="NCD67758.1"/>
    </source>
</evidence>
<dbReference type="SMART" id="SM00530">
    <property type="entry name" value="HTH_XRE"/>
    <property type="match status" value="1"/>
</dbReference>
<dbReference type="RefSeq" id="WP_166583821.1">
    <property type="nucleotide sequence ID" value="NZ_WWEO01000022.1"/>
</dbReference>
<dbReference type="GO" id="GO:0003677">
    <property type="term" value="F:DNA binding"/>
    <property type="evidence" value="ECO:0007669"/>
    <property type="project" value="InterPro"/>
</dbReference>
<protein>
    <submittedName>
        <fullName evidence="2">Helix-turn-helix domain-containing protein</fullName>
    </submittedName>
</protein>
<dbReference type="Pfam" id="PF01381">
    <property type="entry name" value="HTH_3"/>
    <property type="match status" value="1"/>
</dbReference>
<dbReference type="InterPro" id="IPR010982">
    <property type="entry name" value="Lambda_DNA-bd_dom_sf"/>
</dbReference>
<reference evidence="2" key="1">
    <citation type="submission" date="2020-01" db="EMBL/GenBank/DDBJ databases">
        <authorList>
            <person name="Seo Y.L."/>
        </authorList>
    </citation>
    <scope>NUCLEOTIDE SEQUENCE</scope>
    <source>
        <strain evidence="2">R11</strain>
    </source>
</reference>
<dbReference type="SUPFAM" id="SSF47413">
    <property type="entry name" value="lambda repressor-like DNA-binding domains"/>
    <property type="match status" value="1"/>
</dbReference>